<accession>A0ABN4MBH0</accession>
<dbReference type="EMBL" id="CP013236">
    <property type="protein sequence ID" value="AMP14890.1"/>
    <property type="molecule type" value="Genomic_DNA"/>
</dbReference>
<protein>
    <submittedName>
        <fullName evidence="2">Uncharacterized protein</fullName>
    </submittedName>
</protein>
<evidence type="ECO:0000313" key="3">
    <source>
        <dbReference type="Proteomes" id="UP000074914"/>
    </source>
</evidence>
<gene>
    <name evidence="2" type="ORF">CPter291_2633</name>
</gene>
<keyword evidence="1" id="KW-0175">Coiled coil</keyword>
<feature type="coiled-coil region" evidence="1">
    <location>
        <begin position="57"/>
        <end position="84"/>
    </location>
</feature>
<proteinExistence type="predicted"/>
<name>A0ABN4MBH0_9BURK</name>
<evidence type="ECO:0000313" key="2">
    <source>
        <dbReference type="EMBL" id="AMP14890.1"/>
    </source>
</evidence>
<reference evidence="2 3" key="1">
    <citation type="submission" date="2015-11" db="EMBL/GenBank/DDBJ databases">
        <title>Exploring the genomic traits of fungus-feeding bacterial genus Collimonas.</title>
        <authorList>
            <person name="Song C."/>
            <person name="Schmidt R."/>
            <person name="de Jager V."/>
            <person name="Krzyzanowska D."/>
            <person name="Jongedijk E."/>
            <person name="Cankar K."/>
            <person name="Beekwilder J."/>
            <person name="van Veen A."/>
            <person name="de Boer W."/>
            <person name="van Veen J.A."/>
            <person name="Garbeva P."/>
        </authorList>
    </citation>
    <scope>NUCLEOTIDE SEQUENCE [LARGE SCALE GENOMIC DNA]</scope>
    <source>
        <strain evidence="2 3">Ter291</strain>
    </source>
</reference>
<keyword evidence="3" id="KW-1185">Reference proteome</keyword>
<organism evidence="2 3">
    <name type="scientific">Collimonas pratensis</name>
    <dbReference type="NCBI Taxonomy" id="279113"/>
    <lineage>
        <taxon>Bacteria</taxon>
        <taxon>Pseudomonadati</taxon>
        <taxon>Pseudomonadota</taxon>
        <taxon>Betaproteobacteria</taxon>
        <taxon>Burkholderiales</taxon>
        <taxon>Oxalobacteraceae</taxon>
        <taxon>Collimonas</taxon>
    </lineage>
</organism>
<sequence>MQPAAIKRVCVWLDISYKTMQRYISGEANAPRSVCFALYHESSYGRELGFTEAYNDRQVMSREINDLRAEVRSLTASLKDAQANKNGSTYGAANDSNYGVKPLTRKPHAFTSFKRRTVRRFHN</sequence>
<dbReference type="Proteomes" id="UP000074914">
    <property type="component" value="Chromosome"/>
</dbReference>
<evidence type="ECO:0000256" key="1">
    <source>
        <dbReference type="SAM" id="Coils"/>
    </source>
</evidence>